<dbReference type="PANTHER" id="PTHR45735:SF2">
    <property type="entry name" value="CLEAVAGE STIMULATION FACTOR SUBUNIT 2"/>
    <property type="match status" value="1"/>
</dbReference>
<reference evidence="6 7" key="1">
    <citation type="journal article" date="2018" name="Genome Biol. Evol.">
        <title>Multiple Roots of Fruiting Body Formation in Amoebozoa.</title>
        <authorList>
            <person name="Hillmann F."/>
            <person name="Forbes G."/>
            <person name="Novohradska S."/>
            <person name="Ferling I."/>
            <person name="Riege K."/>
            <person name="Groth M."/>
            <person name="Westermann M."/>
            <person name="Marz M."/>
            <person name="Spaller T."/>
            <person name="Winckler T."/>
            <person name="Schaap P."/>
            <person name="Glockner G."/>
        </authorList>
    </citation>
    <scope>NUCLEOTIDE SEQUENCE [LARGE SCALE GENOMIC DNA]</scope>
    <source>
        <strain evidence="6 7">Jena</strain>
    </source>
</reference>
<dbReference type="CDD" id="cd12398">
    <property type="entry name" value="RRM_CSTF2_RNA15_like"/>
    <property type="match status" value="1"/>
</dbReference>
<dbReference type="InterPro" id="IPR025742">
    <property type="entry name" value="CSTF2_hinge"/>
</dbReference>
<evidence type="ECO:0000256" key="2">
    <source>
        <dbReference type="ARBA" id="ARBA00023242"/>
    </source>
</evidence>
<protein>
    <submittedName>
        <fullName evidence="6">Cleavage stimulation factor, 3' pre-RNA, subunit 2, 64kDa</fullName>
    </submittedName>
</protein>
<dbReference type="STRING" id="1890364.A0A2P6NL49"/>
<gene>
    <name evidence="6" type="ORF">PROFUN_07934</name>
</gene>
<dbReference type="InterPro" id="IPR038192">
    <property type="entry name" value="CSTF_C_sf"/>
</dbReference>
<dbReference type="Proteomes" id="UP000241769">
    <property type="component" value="Unassembled WGS sequence"/>
</dbReference>
<dbReference type="Gene3D" id="1.10.20.70">
    <property type="entry name" value="Transcription termination and cleavage factor, C-terminal domain"/>
    <property type="match status" value="1"/>
</dbReference>
<dbReference type="Pfam" id="PF14304">
    <property type="entry name" value="CSTF_C"/>
    <property type="match status" value="1"/>
</dbReference>
<feature type="region of interest" description="Disordered" evidence="4">
    <location>
        <begin position="92"/>
        <end position="113"/>
    </location>
</feature>
<dbReference type="SMART" id="SM00360">
    <property type="entry name" value="RRM"/>
    <property type="match status" value="1"/>
</dbReference>
<dbReference type="InterPro" id="IPR000504">
    <property type="entry name" value="RRM_dom"/>
</dbReference>
<comment type="caution">
    <text evidence="6">The sequence shown here is derived from an EMBL/GenBank/DDBJ whole genome shotgun (WGS) entry which is preliminary data.</text>
</comment>
<dbReference type="OrthoDB" id="272703at2759"/>
<dbReference type="AlphaFoldDB" id="A0A2P6NL49"/>
<dbReference type="InterPro" id="IPR012677">
    <property type="entry name" value="Nucleotide-bd_a/b_plait_sf"/>
</dbReference>
<comment type="subcellular location">
    <subcellularLocation>
        <location evidence="1">Nucleus</location>
    </subcellularLocation>
</comment>
<evidence type="ECO:0000256" key="1">
    <source>
        <dbReference type="ARBA" id="ARBA00004123"/>
    </source>
</evidence>
<feature type="compositionally biased region" description="Low complexity" evidence="4">
    <location>
        <begin position="92"/>
        <end position="102"/>
    </location>
</feature>
<dbReference type="Gene3D" id="3.30.70.330">
    <property type="match status" value="1"/>
</dbReference>
<name>A0A2P6NL49_9EUKA</name>
<evidence type="ECO:0000259" key="5">
    <source>
        <dbReference type="PROSITE" id="PS50102"/>
    </source>
</evidence>
<dbReference type="EMBL" id="MDYQ01000058">
    <property type="protein sequence ID" value="PRP84684.1"/>
    <property type="molecule type" value="Genomic_DNA"/>
</dbReference>
<dbReference type="SUPFAM" id="SSF54928">
    <property type="entry name" value="RNA-binding domain, RBD"/>
    <property type="match status" value="1"/>
</dbReference>
<keyword evidence="2" id="KW-0539">Nucleus</keyword>
<dbReference type="InterPro" id="IPR035979">
    <property type="entry name" value="RBD_domain_sf"/>
</dbReference>
<dbReference type="InParanoid" id="A0A2P6NL49"/>
<evidence type="ECO:0000313" key="6">
    <source>
        <dbReference type="EMBL" id="PRP84684.1"/>
    </source>
</evidence>
<dbReference type="Pfam" id="PF14327">
    <property type="entry name" value="CSTF2_hinge"/>
    <property type="match status" value="1"/>
</dbReference>
<evidence type="ECO:0000256" key="4">
    <source>
        <dbReference type="SAM" id="MobiDB-lite"/>
    </source>
</evidence>
<accession>A0A2P6NL49</accession>
<dbReference type="InterPro" id="IPR026896">
    <property type="entry name" value="CSTF_C"/>
</dbReference>
<dbReference type="PANTHER" id="PTHR45735">
    <property type="entry name" value="CLEAVAGE STIMULATION FACTOR SUBUNIT 2"/>
    <property type="match status" value="1"/>
</dbReference>
<dbReference type="GO" id="GO:0003729">
    <property type="term" value="F:mRNA binding"/>
    <property type="evidence" value="ECO:0007669"/>
    <property type="project" value="TreeGrafter"/>
</dbReference>
<dbReference type="GO" id="GO:0005847">
    <property type="term" value="C:mRNA cleavage and polyadenylation specificity factor complex"/>
    <property type="evidence" value="ECO:0007669"/>
    <property type="project" value="TreeGrafter"/>
</dbReference>
<organism evidence="6 7">
    <name type="scientific">Planoprotostelium fungivorum</name>
    <dbReference type="NCBI Taxonomy" id="1890364"/>
    <lineage>
        <taxon>Eukaryota</taxon>
        <taxon>Amoebozoa</taxon>
        <taxon>Evosea</taxon>
        <taxon>Variosea</taxon>
        <taxon>Cavosteliida</taxon>
        <taxon>Cavosteliaceae</taxon>
        <taxon>Planoprotostelium</taxon>
    </lineage>
</organism>
<dbReference type="GO" id="GO:0031124">
    <property type="term" value="P:mRNA 3'-end processing"/>
    <property type="evidence" value="ECO:0007669"/>
    <property type="project" value="InterPro"/>
</dbReference>
<sequence>MASHRSAKSVFVGNIPYEATEQQLMEVFEEVGRVVGFRLVYDKETGKPQGYGFCEFMDAETALCAMRNLNNREFHGRNLRVDFAEKEKQQNAALQKAKAAAPRPAPISNMTSAPNTAQTVNTVVESMSSFGVYNLVAQMKMLVQQNPDQARSILNEKPQLAYALLRSQAILGMINAQTVQKLVTPVAQQPPMNMTSNPPIIPGVNPMNPTPHMPVPPGNMNMMMGGMPNPGYPPAGPVLYNGGNTSYPPQPHNFTPAPFNAPPLIDQQQQQLIQTVMAMSQEQIDALPLEQRTAVQAIKQHLAGNRFQ</sequence>
<evidence type="ECO:0000256" key="3">
    <source>
        <dbReference type="PROSITE-ProRule" id="PRU00176"/>
    </source>
</evidence>
<dbReference type="Pfam" id="PF00076">
    <property type="entry name" value="RRM_1"/>
    <property type="match status" value="1"/>
</dbReference>
<evidence type="ECO:0000313" key="7">
    <source>
        <dbReference type="Proteomes" id="UP000241769"/>
    </source>
</evidence>
<dbReference type="PROSITE" id="PS50102">
    <property type="entry name" value="RRM"/>
    <property type="match status" value="1"/>
</dbReference>
<proteinExistence type="predicted"/>
<feature type="domain" description="RRM" evidence="5">
    <location>
        <begin position="8"/>
        <end position="86"/>
    </location>
</feature>
<keyword evidence="7" id="KW-1185">Reference proteome</keyword>
<keyword evidence="3" id="KW-0694">RNA-binding</keyword>
<dbReference type="Gene3D" id="1.25.40.630">
    <property type="match status" value="1"/>
</dbReference>